<evidence type="ECO:0000313" key="3">
    <source>
        <dbReference type="Proteomes" id="UP000241964"/>
    </source>
</evidence>
<feature type="coiled-coil region" evidence="1">
    <location>
        <begin position="145"/>
        <end position="172"/>
    </location>
</feature>
<sequence>MEVNGIFEVVPGGLHSIQFAGEDDHEFSRIFRLWNDAEYLQSFFEIHYGDLLAFWEYMPVKEAVRVTRMEAARLENEILSIAISVALGGSENLSMIFKPLSPATWRVDKIEKSKARGLRRKSWLRVYAIRLGVNHFVVTGGAIKLTRTMNEREHLYEELAKLEEVCRFLRGDQKDDFGLFELF</sequence>
<keyword evidence="1" id="KW-0175">Coiled coil</keyword>
<organism evidence="2 3">
    <name type="scientific">Dyadobacter jiangsuensis</name>
    <dbReference type="NCBI Taxonomy" id="1591085"/>
    <lineage>
        <taxon>Bacteria</taxon>
        <taxon>Pseudomonadati</taxon>
        <taxon>Bacteroidota</taxon>
        <taxon>Cytophagia</taxon>
        <taxon>Cytophagales</taxon>
        <taxon>Spirosomataceae</taxon>
        <taxon>Dyadobacter</taxon>
    </lineage>
</organism>
<proteinExistence type="predicted"/>
<accession>A0A2P8G922</accession>
<reference evidence="2 3" key="1">
    <citation type="submission" date="2018-03" db="EMBL/GenBank/DDBJ databases">
        <title>Genomic Encyclopedia of Archaeal and Bacterial Type Strains, Phase II (KMG-II): from individual species to whole genera.</title>
        <authorList>
            <person name="Goeker M."/>
        </authorList>
    </citation>
    <scope>NUCLEOTIDE SEQUENCE [LARGE SCALE GENOMIC DNA]</scope>
    <source>
        <strain evidence="2 3">DSM 29057</strain>
    </source>
</reference>
<evidence type="ECO:0000313" key="2">
    <source>
        <dbReference type="EMBL" id="PSL30375.1"/>
    </source>
</evidence>
<dbReference type="AlphaFoldDB" id="A0A2P8G922"/>
<dbReference type="EMBL" id="PYAS01000004">
    <property type="protein sequence ID" value="PSL30375.1"/>
    <property type="molecule type" value="Genomic_DNA"/>
</dbReference>
<gene>
    <name evidence="2" type="ORF">CLV60_104317</name>
</gene>
<evidence type="ECO:0000256" key="1">
    <source>
        <dbReference type="SAM" id="Coils"/>
    </source>
</evidence>
<dbReference type="OrthoDB" id="1067077at2"/>
<comment type="caution">
    <text evidence="2">The sequence shown here is derived from an EMBL/GenBank/DDBJ whole genome shotgun (WGS) entry which is preliminary data.</text>
</comment>
<keyword evidence="3" id="KW-1185">Reference proteome</keyword>
<name>A0A2P8G922_9BACT</name>
<dbReference type="Proteomes" id="UP000241964">
    <property type="component" value="Unassembled WGS sequence"/>
</dbReference>
<protein>
    <submittedName>
        <fullName evidence="2">Uncharacterized protein</fullName>
    </submittedName>
</protein>
<dbReference type="RefSeq" id="WP_106595252.1">
    <property type="nucleotide sequence ID" value="NZ_PYAS01000004.1"/>
</dbReference>